<dbReference type="PROSITE" id="PS50851">
    <property type="entry name" value="CHEW"/>
    <property type="match status" value="1"/>
</dbReference>
<dbReference type="InterPro" id="IPR036061">
    <property type="entry name" value="CheW-like_dom_sf"/>
</dbReference>
<sequence>MAKKDALKELQVRLAERLQAVRDQPREAGWLAVEVAGVGVLLPLGQAGEIHNARQLTVVPHARPWLVGVANLRGQLHAVVDLARFLGLRDEAQAPAGAQLVALNPQLRLNCALRVDRLMGLRDAARMQLQGASGEPQPAFAGARWRDEQGRVWQALDLAALAADARFLDVAEAQPT</sequence>
<name>A0A940Y895_9BURK</name>
<keyword evidence="3" id="KW-1185">Reference proteome</keyword>
<dbReference type="SMART" id="SM00260">
    <property type="entry name" value="CheW"/>
    <property type="match status" value="1"/>
</dbReference>
<protein>
    <submittedName>
        <fullName evidence="2">Chemotaxis protein CheW</fullName>
    </submittedName>
</protein>
<accession>A0A940Y895</accession>
<dbReference type="Proteomes" id="UP000676246">
    <property type="component" value="Unassembled WGS sequence"/>
</dbReference>
<feature type="domain" description="CheW-like" evidence="1">
    <location>
        <begin position="27"/>
        <end position="167"/>
    </location>
</feature>
<evidence type="ECO:0000313" key="3">
    <source>
        <dbReference type="Proteomes" id="UP000676246"/>
    </source>
</evidence>
<dbReference type="GO" id="GO:0006935">
    <property type="term" value="P:chemotaxis"/>
    <property type="evidence" value="ECO:0007669"/>
    <property type="project" value="InterPro"/>
</dbReference>
<gene>
    <name evidence="2" type="ORF">KAK03_08290</name>
</gene>
<evidence type="ECO:0000313" key="2">
    <source>
        <dbReference type="EMBL" id="MBQ0930486.1"/>
    </source>
</evidence>
<proteinExistence type="predicted"/>
<evidence type="ECO:0000259" key="1">
    <source>
        <dbReference type="PROSITE" id="PS50851"/>
    </source>
</evidence>
<dbReference type="GO" id="GO:0007165">
    <property type="term" value="P:signal transduction"/>
    <property type="evidence" value="ECO:0007669"/>
    <property type="project" value="InterPro"/>
</dbReference>
<dbReference type="Gene3D" id="2.40.50.180">
    <property type="entry name" value="CheA-289, Domain 4"/>
    <property type="match status" value="1"/>
</dbReference>
<reference evidence="2 3" key="1">
    <citation type="submission" date="2021-04" db="EMBL/GenBank/DDBJ databases">
        <title>The genome sequence of Ideonella sp. 3Y2.</title>
        <authorList>
            <person name="Liu Y."/>
        </authorList>
    </citation>
    <scope>NUCLEOTIDE SEQUENCE [LARGE SCALE GENOMIC DNA]</scope>
    <source>
        <strain evidence="2 3">3Y2</strain>
    </source>
</reference>
<dbReference type="Pfam" id="PF01584">
    <property type="entry name" value="CheW"/>
    <property type="match status" value="1"/>
</dbReference>
<dbReference type="RefSeq" id="WP_210853265.1">
    <property type="nucleotide sequence ID" value="NZ_JAGQDD010000004.1"/>
</dbReference>
<comment type="caution">
    <text evidence="2">The sequence shown here is derived from an EMBL/GenBank/DDBJ whole genome shotgun (WGS) entry which is preliminary data.</text>
</comment>
<organism evidence="2 3">
    <name type="scientific">Ideonella alba</name>
    <dbReference type="NCBI Taxonomy" id="2824118"/>
    <lineage>
        <taxon>Bacteria</taxon>
        <taxon>Pseudomonadati</taxon>
        <taxon>Pseudomonadota</taxon>
        <taxon>Betaproteobacteria</taxon>
        <taxon>Burkholderiales</taxon>
        <taxon>Sphaerotilaceae</taxon>
        <taxon>Ideonella</taxon>
    </lineage>
</organism>
<dbReference type="InterPro" id="IPR002545">
    <property type="entry name" value="CheW-lke_dom"/>
</dbReference>
<dbReference type="SUPFAM" id="SSF50341">
    <property type="entry name" value="CheW-like"/>
    <property type="match status" value="1"/>
</dbReference>
<dbReference type="AlphaFoldDB" id="A0A940Y895"/>
<dbReference type="EMBL" id="JAGQDD010000004">
    <property type="protein sequence ID" value="MBQ0930486.1"/>
    <property type="molecule type" value="Genomic_DNA"/>
</dbReference>